<comment type="caution">
    <text evidence="1">The sequence shown here is derived from an EMBL/GenBank/DDBJ whole genome shotgun (WGS) entry which is preliminary data.</text>
</comment>
<protein>
    <recommendedName>
        <fullName evidence="3">RiboL-PSP-HEPN domain-containing protein</fullName>
    </recommendedName>
</protein>
<evidence type="ECO:0000313" key="1">
    <source>
        <dbReference type="EMBL" id="MBC8766843.1"/>
    </source>
</evidence>
<keyword evidence="2" id="KW-1185">Reference proteome</keyword>
<organism evidence="1 2">
    <name type="scientific">Arenibacter arenosicollis</name>
    <dbReference type="NCBI Taxonomy" id="2762274"/>
    <lineage>
        <taxon>Bacteria</taxon>
        <taxon>Pseudomonadati</taxon>
        <taxon>Bacteroidota</taxon>
        <taxon>Flavobacteriia</taxon>
        <taxon>Flavobacteriales</taxon>
        <taxon>Flavobacteriaceae</taxon>
        <taxon>Arenibacter</taxon>
    </lineage>
</organism>
<evidence type="ECO:0000313" key="2">
    <source>
        <dbReference type="Proteomes" id="UP000618952"/>
    </source>
</evidence>
<dbReference type="Proteomes" id="UP000618952">
    <property type="component" value="Unassembled WGS sequence"/>
</dbReference>
<sequence>MAKKRIKISAAYNDFTRQVANLRSFDRNNQTNFSSGVLSKKQIHLLTESLFFNAFREYENYIRDVFVLYTQEKKRTNGQKVNSFLKPKDFFHAEQMLQSSMPFLDWNSPDIIIERSELYLKDGFPIKIPYAANRTRLTDYKKVRNHIAHNSIQSLNGFKKVLRIYYGTNPLTTPTIGEYLLLTSRVDPTKYHLLEFFDLIEDMANRIK</sequence>
<name>A0ABR7QI25_9FLAO</name>
<accession>A0ABR7QI25</accession>
<dbReference type="RefSeq" id="WP_187581504.1">
    <property type="nucleotide sequence ID" value="NZ_JACLHY010000001.1"/>
</dbReference>
<proteinExistence type="predicted"/>
<evidence type="ECO:0008006" key="3">
    <source>
        <dbReference type="Google" id="ProtNLM"/>
    </source>
</evidence>
<reference evidence="1 2" key="1">
    <citation type="submission" date="2020-08" db="EMBL/GenBank/DDBJ databases">
        <title>Arenibacter gaetbuli sp. nov., isolated from a sand dune.</title>
        <authorList>
            <person name="Park S."/>
            <person name="Yoon J.-H."/>
        </authorList>
    </citation>
    <scope>NUCLEOTIDE SEQUENCE [LARGE SCALE GENOMIC DNA]</scope>
    <source>
        <strain evidence="1 2">BSSL-BM3</strain>
    </source>
</reference>
<dbReference type="EMBL" id="JACLHY010000001">
    <property type="protein sequence ID" value="MBC8766843.1"/>
    <property type="molecule type" value="Genomic_DNA"/>
</dbReference>
<gene>
    <name evidence="1" type="ORF">H4O18_02445</name>
</gene>